<dbReference type="EMBL" id="JAGGMB010000006">
    <property type="protein sequence ID" value="MBP2078007.1"/>
    <property type="molecule type" value="Genomic_DNA"/>
</dbReference>
<dbReference type="OrthoDB" id="2679997at2"/>
<dbReference type="Proteomes" id="UP001138793">
    <property type="component" value="Unassembled WGS sequence"/>
</dbReference>
<reference evidence="2" key="1">
    <citation type="submission" date="2021-03" db="EMBL/GenBank/DDBJ databases">
        <title>Genomic Encyclopedia of Type Strains, Phase IV (KMG-IV): sequencing the most valuable type-strain genomes for metagenomic binning, comparative biology and taxonomic classification.</title>
        <authorList>
            <person name="Goeker M."/>
        </authorList>
    </citation>
    <scope>NUCLEOTIDE SEQUENCE</scope>
    <source>
        <strain evidence="2">DSM 107338</strain>
    </source>
</reference>
<comment type="caution">
    <text evidence="2">The sequence shown here is derived from an EMBL/GenBank/DDBJ whole genome shotgun (WGS) entry which is preliminary data.</text>
</comment>
<dbReference type="AlphaFoldDB" id="A0A9X0YTK4"/>
<accession>A0A9X0YTK4</accession>
<keyword evidence="3" id="KW-1185">Reference proteome</keyword>
<sequence length="180" mass="20639">MASNSDLKTRLAQLETELGQTQNYIKEKLNNLNNTSFEGAAFCYFNQTVVLDYEQYSTHQVTGDFHVNNLSSTPLASPRILLKITTEEEFKFTGKYKSSNQSQQMYNFEWERIEMGNFDQVTHYFLKPIEADEILPTEQLTFQDFQIIIPFGSTIRVDGFVYFEGKQEGIAAINSINIAG</sequence>
<evidence type="ECO:0000313" key="2">
    <source>
        <dbReference type="EMBL" id="MBP2078007.1"/>
    </source>
</evidence>
<dbReference type="RefSeq" id="WP_149473762.1">
    <property type="nucleotide sequence ID" value="NZ_JAGGMB010000006.1"/>
</dbReference>
<evidence type="ECO:0000256" key="1">
    <source>
        <dbReference type="SAM" id="Coils"/>
    </source>
</evidence>
<keyword evidence="1" id="KW-0175">Coiled coil</keyword>
<organism evidence="2 3">
    <name type="scientific">Oceanobacillus polygoni</name>
    <dbReference type="NCBI Taxonomy" id="1235259"/>
    <lineage>
        <taxon>Bacteria</taxon>
        <taxon>Bacillati</taxon>
        <taxon>Bacillota</taxon>
        <taxon>Bacilli</taxon>
        <taxon>Bacillales</taxon>
        <taxon>Bacillaceae</taxon>
        <taxon>Oceanobacillus</taxon>
    </lineage>
</organism>
<feature type="coiled-coil region" evidence="1">
    <location>
        <begin position="4"/>
        <end position="31"/>
    </location>
</feature>
<name>A0A9X0YTK4_9BACI</name>
<evidence type="ECO:0000313" key="3">
    <source>
        <dbReference type="Proteomes" id="UP001138793"/>
    </source>
</evidence>
<protein>
    <submittedName>
        <fullName evidence="2">Uncharacterized protein</fullName>
    </submittedName>
</protein>
<proteinExistence type="predicted"/>
<gene>
    <name evidence="2" type="ORF">J2Z64_002262</name>
</gene>